<comment type="caution">
    <text evidence="2">The sequence shown here is derived from an EMBL/GenBank/DDBJ whole genome shotgun (WGS) entry which is preliminary data.</text>
</comment>
<dbReference type="Pfam" id="PF18029">
    <property type="entry name" value="Glyoxalase_6"/>
    <property type="match status" value="1"/>
</dbReference>
<dbReference type="InterPro" id="IPR041581">
    <property type="entry name" value="Glyoxalase_6"/>
</dbReference>
<evidence type="ECO:0000313" key="2">
    <source>
        <dbReference type="EMBL" id="MFC6084650.1"/>
    </source>
</evidence>
<dbReference type="PANTHER" id="PTHR33993:SF10">
    <property type="entry name" value="CONSERVED PROTEIN"/>
    <property type="match status" value="1"/>
</dbReference>
<dbReference type="EMBL" id="JBHSRF010000046">
    <property type="protein sequence ID" value="MFC6084650.1"/>
    <property type="molecule type" value="Genomic_DNA"/>
</dbReference>
<keyword evidence="3" id="KW-1185">Reference proteome</keyword>
<dbReference type="InterPro" id="IPR029068">
    <property type="entry name" value="Glyas_Bleomycin-R_OHBP_Dase"/>
</dbReference>
<feature type="domain" description="VOC" evidence="1">
    <location>
        <begin position="139"/>
        <end position="254"/>
    </location>
</feature>
<dbReference type="PANTHER" id="PTHR33993">
    <property type="entry name" value="GLYOXALASE-RELATED"/>
    <property type="match status" value="1"/>
</dbReference>
<sequence>MLRTHYPDGAPCWPELTTPDPETAARFYTEIFGWTYHGLGPKVWNYTVCLLDGAPVAGLLPPAVGLEKAPARWNVYLATSQVDASAVRVQANNGELVVLPSDVPELGRLALAVDREGACFGLYEKGRDTGPIQYKDYGALCWNELHARSATVADVFYTALFGYEPEQIGDGIDFDYVLWSVARTPVAGRLRMSEDSARLPPHWKNYLTVHDCGEAEARIRRAGGRVLIGAYDMPHGRVAVVADPAGAIFCLCEHGACHVI</sequence>
<evidence type="ECO:0000259" key="1">
    <source>
        <dbReference type="PROSITE" id="PS51819"/>
    </source>
</evidence>
<protein>
    <submittedName>
        <fullName evidence="2">VOC family protein</fullName>
    </submittedName>
</protein>
<dbReference type="PROSITE" id="PS51819">
    <property type="entry name" value="VOC"/>
    <property type="match status" value="2"/>
</dbReference>
<dbReference type="SUPFAM" id="SSF54593">
    <property type="entry name" value="Glyoxalase/Bleomycin resistance protein/Dihydroxybiphenyl dioxygenase"/>
    <property type="match status" value="2"/>
</dbReference>
<gene>
    <name evidence="2" type="ORF">ACFP1K_26055</name>
</gene>
<dbReference type="Gene3D" id="3.10.180.10">
    <property type="entry name" value="2,3-Dihydroxybiphenyl 1,2-Dioxygenase, domain 1"/>
    <property type="match status" value="2"/>
</dbReference>
<feature type="domain" description="VOC" evidence="1">
    <location>
        <begin position="10"/>
        <end position="125"/>
    </location>
</feature>
<dbReference type="RefSeq" id="WP_380757937.1">
    <property type="nucleotide sequence ID" value="NZ_JBHSRF010000046.1"/>
</dbReference>
<proteinExistence type="predicted"/>
<dbReference type="InterPro" id="IPR037523">
    <property type="entry name" value="VOC_core"/>
</dbReference>
<evidence type="ECO:0000313" key="3">
    <source>
        <dbReference type="Proteomes" id="UP001596137"/>
    </source>
</evidence>
<dbReference type="CDD" id="cd07247">
    <property type="entry name" value="SgaA_N_like"/>
    <property type="match status" value="2"/>
</dbReference>
<dbReference type="InterPro" id="IPR004360">
    <property type="entry name" value="Glyas_Fos-R_dOase_dom"/>
</dbReference>
<dbReference type="Proteomes" id="UP001596137">
    <property type="component" value="Unassembled WGS sequence"/>
</dbReference>
<name>A0ABW1NP57_9ACTN</name>
<dbReference type="InterPro" id="IPR052164">
    <property type="entry name" value="Anthracycline_SecMetBiosynth"/>
</dbReference>
<dbReference type="Pfam" id="PF00903">
    <property type="entry name" value="Glyoxalase"/>
    <property type="match status" value="1"/>
</dbReference>
<organism evidence="2 3">
    <name type="scientific">Sphaerisporangium aureirubrum</name>
    <dbReference type="NCBI Taxonomy" id="1544736"/>
    <lineage>
        <taxon>Bacteria</taxon>
        <taxon>Bacillati</taxon>
        <taxon>Actinomycetota</taxon>
        <taxon>Actinomycetes</taxon>
        <taxon>Streptosporangiales</taxon>
        <taxon>Streptosporangiaceae</taxon>
        <taxon>Sphaerisporangium</taxon>
    </lineage>
</organism>
<accession>A0ABW1NP57</accession>
<reference evidence="3" key="1">
    <citation type="journal article" date="2019" name="Int. J. Syst. Evol. Microbiol.">
        <title>The Global Catalogue of Microorganisms (GCM) 10K type strain sequencing project: providing services to taxonomists for standard genome sequencing and annotation.</title>
        <authorList>
            <consortium name="The Broad Institute Genomics Platform"/>
            <consortium name="The Broad Institute Genome Sequencing Center for Infectious Disease"/>
            <person name="Wu L."/>
            <person name="Ma J."/>
        </authorList>
    </citation>
    <scope>NUCLEOTIDE SEQUENCE [LARGE SCALE GENOMIC DNA]</scope>
    <source>
        <strain evidence="3">JCM 30346</strain>
    </source>
</reference>